<keyword evidence="2" id="KW-1185">Reference proteome</keyword>
<feature type="transmembrane region" description="Helical" evidence="1">
    <location>
        <begin position="41"/>
        <end position="61"/>
    </location>
</feature>
<evidence type="ECO:0000313" key="3">
    <source>
        <dbReference type="WBParaSite" id="Pan_g13632.t1"/>
    </source>
</evidence>
<organism evidence="2 3">
    <name type="scientific">Panagrellus redivivus</name>
    <name type="common">Microworm</name>
    <dbReference type="NCBI Taxonomy" id="6233"/>
    <lineage>
        <taxon>Eukaryota</taxon>
        <taxon>Metazoa</taxon>
        <taxon>Ecdysozoa</taxon>
        <taxon>Nematoda</taxon>
        <taxon>Chromadorea</taxon>
        <taxon>Rhabditida</taxon>
        <taxon>Tylenchina</taxon>
        <taxon>Panagrolaimomorpha</taxon>
        <taxon>Panagrolaimoidea</taxon>
        <taxon>Panagrolaimidae</taxon>
        <taxon>Panagrellus</taxon>
    </lineage>
</organism>
<accession>A0A7E4UWE6</accession>
<keyword evidence="1" id="KW-0472">Membrane</keyword>
<protein>
    <submittedName>
        <fullName evidence="3">Uncharacterized protein</fullName>
    </submittedName>
</protein>
<dbReference type="AlphaFoldDB" id="A0A7E4UWE6"/>
<dbReference type="WBParaSite" id="Pan_g13632.t1">
    <property type="protein sequence ID" value="Pan_g13632.t1"/>
    <property type="gene ID" value="Pan_g13632"/>
</dbReference>
<evidence type="ECO:0000256" key="1">
    <source>
        <dbReference type="SAM" id="Phobius"/>
    </source>
</evidence>
<name>A0A7E4UWE6_PANRE</name>
<keyword evidence="1" id="KW-1133">Transmembrane helix</keyword>
<dbReference type="Proteomes" id="UP000492821">
    <property type="component" value="Unassembled WGS sequence"/>
</dbReference>
<evidence type="ECO:0000313" key="2">
    <source>
        <dbReference type="Proteomes" id="UP000492821"/>
    </source>
</evidence>
<keyword evidence="1" id="KW-0812">Transmembrane</keyword>
<sequence>MVVRENGGTLASLIRRRITVLRIGETVTMMMMMAGGDDDDLVVAVVLIACCGRGVVSLVVVNGEPICPRKSTAKAADGIP</sequence>
<reference evidence="2" key="1">
    <citation type="journal article" date="2013" name="Genetics">
        <title>The draft genome and transcriptome of Panagrellus redivivus are shaped by the harsh demands of a free-living lifestyle.</title>
        <authorList>
            <person name="Srinivasan J."/>
            <person name="Dillman A.R."/>
            <person name="Macchietto M.G."/>
            <person name="Heikkinen L."/>
            <person name="Lakso M."/>
            <person name="Fracchia K.M."/>
            <person name="Antoshechkin I."/>
            <person name="Mortazavi A."/>
            <person name="Wong G."/>
            <person name="Sternberg P.W."/>
        </authorList>
    </citation>
    <scope>NUCLEOTIDE SEQUENCE [LARGE SCALE GENOMIC DNA]</scope>
    <source>
        <strain evidence="2">MT8872</strain>
    </source>
</reference>
<proteinExistence type="predicted"/>
<reference evidence="3" key="2">
    <citation type="submission" date="2020-10" db="UniProtKB">
        <authorList>
            <consortium name="WormBaseParasite"/>
        </authorList>
    </citation>
    <scope>IDENTIFICATION</scope>
</reference>